<dbReference type="Gene3D" id="3.40.50.300">
    <property type="entry name" value="P-loop containing nucleotide triphosphate hydrolases"/>
    <property type="match status" value="2"/>
</dbReference>
<dbReference type="RefSeq" id="WP_114068846.1">
    <property type="nucleotide sequence ID" value="NZ_CP030850.1"/>
</dbReference>
<dbReference type="FunFam" id="1.10.486.10:FF:000003">
    <property type="entry name" value="ATP-dependent DNA helicase"/>
    <property type="match status" value="1"/>
</dbReference>
<evidence type="ECO:0000313" key="16">
    <source>
        <dbReference type="EMBL" id="AXE20080.1"/>
    </source>
</evidence>
<dbReference type="SUPFAM" id="SSF52540">
    <property type="entry name" value="P-loop containing nucleoside triphosphate hydrolases"/>
    <property type="match status" value="1"/>
</dbReference>
<keyword evidence="4 12" id="KW-0347">Helicase</keyword>
<sequence>MTGYLSGLNEPQAQAVTHGEGPLMIIAGAGSGKTRVLTLRIAHLIENGVDPFRILSLTFTNKAAGEMRDRIEKVVGFEARNIWMGTFHAVFAKILRIEARYLGYTSDFSIYDTDDSKSLIKSIVKELNLDDKTYKPNVVFNRISGAKNNLISADDYLANKLFRADDEAAKLPEIGRLYKAYTTRCFQANAMDFDDLLYNTNVLFRDFPEVLNKYQHKFQYVLVDEFQDTNVAQYLITRKLAAVHRNIAVVGDDAQSIYAFRGANIQNILNFEKDFPEVKVVKLEQNYRSTQTIVNAANSVIARNKAQLKKNVFTANEEGGLIEVVKASSDNEEGRLIASAIFEEKVNKGLRNTDFAILYRTNAQSRSFEEALRRQNIKYRIIGGLSFYQRKEIKDLLAYLRFVVNQSDEEAFKRIINLPKRGIGDTTVAKIAVTAAENQVPVWEVVSNITKYISGRATLPIESFAILIKSFKLLIEEGKDAYTVAAHVAKTSGILKELYEDKTVEGLSRYENVQELLNAIKEFVDNVENEDKTISSFLQTVSLLTNADESDDGDTDRVTLMTIHGAKGLEFKNVYVVGLEEGLFPSQMMLEKREDLEEERRLFYVAITRAENKLTFSYAESRYNWGRLNMCEPSRFLYEVDQRFLTTSKGRRSGGFDEYRNNVEPTAMNFIRKPSPTTPGSVQKPTSEGSPTTPASRLASGQRPSTQATSVPQSASTDFVASDTSTLEEGNRVEHPKFGKGTVKKMDINGTDRKAVIQFDTVGEKTLLLSFAKLRILR</sequence>
<organism evidence="16 17">
    <name type="scientific">Runella rosea</name>
    <dbReference type="NCBI Taxonomy" id="2259595"/>
    <lineage>
        <taxon>Bacteria</taxon>
        <taxon>Pseudomonadati</taxon>
        <taxon>Bacteroidota</taxon>
        <taxon>Cytophagia</taxon>
        <taxon>Cytophagales</taxon>
        <taxon>Spirosomataceae</taxon>
        <taxon>Runella</taxon>
    </lineage>
</organism>
<dbReference type="PROSITE" id="PS51198">
    <property type="entry name" value="UVRD_HELICASE_ATP_BIND"/>
    <property type="match status" value="1"/>
</dbReference>
<comment type="similarity">
    <text evidence="1">Belongs to the helicase family. UvrD subfamily.</text>
</comment>
<evidence type="ECO:0000256" key="3">
    <source>
        <dbReference type="ARBA" id="ARBA00022801"/>
    </source>
</evidence>
<dbReference type="AlphaFoldDB" id="A0A344TN59"/>
<dbReference type="InterPro" id="IPR014016">
    <property type="entry name" value="UvrD-like_ATP-bd"/>
</dbReference>
<evidence type="ECO:0000256" key="7">
    <source>
        <dbReference type="ARBA" id="ARBA00023235"/>
    </source>
</evidence>
<feature type="region of interest" description="Disordered" evidence="13">
    <location>
        <begin position="665"/>
        <end position="738"/>
    </location>
</feature>
<feature type="domain" description="UvrD-like helicase ATP-binding" evidence="14">
    <location>
        <begin position="6"/>
        <end position="290"/>
    </location>
</feature>
<evidence type="ECO:0000256" key="1">
    <source>
        <dbReference type="ARBA" id="ARBA00009922"/>
    </source>
</evidence>
<evidence type="ECO:0000256" key="10">
    <source>
        <dbReference type="ARBA" id="ARBA00034923"/>
    </source>
</evidence>
<evidence type="ECO:0000256" key="6">
    <source>
        <dbReference type="ARBA" id="ARBA00023125"/>
    </source>
</evidence>
<evidence type="ECO:0000256" key="12">
    <source>
        <dbReference type="PROSITE-ProRule" id="PRU00560"/>
    </source>
</evidence>
<name>A0A344TN59_9BACT</name>
<dbReference type="Proteomes" id="UP000251993">
    <property type="component" value="Chromosome"/>
</dbReference>
<dbReference type="GO" id="GO:0000725">
    <property type="term" value="P:recombinational repair"/>
    <property type="evidence" value="ECO:0007669"/>
    <property type="project" value="TreeGrafter"/>
</dbReference>
<evidence type="ECO:0000259" key="15">
    <source>
        <dbReference type="PROSITE" id="PS51217"/>
    </source>
</evidence>
<dbReference type="PANTHER" id="PTHR11070">
    <property type="entry name" value="UVRD / RECB / PCRA DNA HELICASE FAMILY MEMBER"/>
    <property type="match status" value="1"/>
</dbReference>
<feature type="domain" description="UvrD-like helicase C-terminal" evidence="15">
    <location>
        <begin position="291"/>
        <end position="568"/>
    </location>
</feature>
<dbReference type="Gene3D" id="1.10.486.10">
    <property type="entry name" value="PCRA, domain 4"/>
    <property type="match status" value="1"/>
</dbReference>
<evidence type="ECO:0000259" key="14">
    <source>
        <dbReference type="PROSITE" id="PS51198"/>
    </source>
</evidence>
<dbReference type="CDD" id="cd17932">
    <property type="entry name" value="DEXQc_UvrD"/>
    <property type="match status" value="1"/>
</dbReference>
<dbReference type="Pfam" id="PF21196">
    <property type="entry name" value="PcrA_UvrD_tudor"/>
    <property type="match status" value="1"/>
</dbReference>
<evidence type="ECO:0000256" key="9">
    <source>
        <dbReference type="ARBA" id="ARBA00034808"/>
    </source>
</evidence>
<dbReference type="InterPro" id="IPR027417">
    <property type="entry name" value="P-loop_NTPase"/>
</dbReference>
<evidence type="ECO:0000256" key="11">
    <source>
        <dbReference type="ARBA" id="ARBA00048988"/>
    </source>
</evidence>
<evidence type="ECO:0000256" key="8">
    <source>
        <dbReference type="ARBA" id="ARBA00034617"/>
    </source>
</evidence>
<dbReference type="Pfam" id="PF00580">
    <property type="entry name" value="UvrD-helicase"/>
    <property type="match status" value="1"/>
</dbReference>
<evidence type="ECO:0000256" key="5">
    <source>
        <dbReference type="ARBA" id="ARBA00022840"/>
    </source>
</evidence>
<comment type="catalytic activity">
    <reaction evidence="11">
        <text>ATP + H2O = ADP + phosphate + H(+)</text>
        <dbReference type="Rhea" id="RHEA:13065"/>
        <dbReference type="ChEBI" id="CHEBI:15377"/>
        <dbReference type="ChEBI" id="CHEBI:15378"/>
        <dbReference type="ChEBI" id="CHEBI:30616"/>
        <dbReference type="ChEBI" id="CHEBI:43474"/>
        <dbReference type="ChEBI" id="CHEBI:456216"/>
        <dbReference type="EC" id="5.6.2.4"/>
    </reaction>
</comment>
<feature type="binding site" evidence="12">
    <location>
        <begin position="27"/>
        <end position="34"/>
    </location>
    <ligand>
        <name>ATP</name>
        <dbReference type="ChEBI" id="CHEBI:30616"/>
    </ligand>
</feature>
<reference evidence="16 17" key="1">
    <citation type="submission" date="2018-07" db="EMBL/GenBank/DDBJ databases">
        <title>Genome sequencing of Runella.</title>
        <authorList>
            <person name="Baek M.-G."/>
            <person name="Yi H."/>
        </authorList>
    </citation>
    <scope>NUCLEOTIDE SEQUENCE [LARGE SCALE GENOMIC DNA]</scope>
    <source>
        <strain evidence="16 17">HYN0085</strain>
    </source>
</reference>
<dbReference type="GO" id="GO:0005829">
    <property type="term" value="C:cytosol"/>
    <property type="evidence" value="ECO:0007669"/>
    <property type="project" value="TreeGrafter"/>
</dbReference>
<dbReference type="CDD" id="cd18807">
    <property type="entry name" value="SF1_C_UvrD"/>
    <property type="match status" value="1"/>
</dbReference>
<dbReference type="KEGG" id="run:DR864_21165"/>
<proteinExistence type="inferred from homology"/>
<comment type="catalytic activity">
    <reaction evidence="8">
        <text>Couples ATP hydrolysis with the unwinding of duplex DNA by translocating in the 3'-5' direction.</text>
        <dbReference type="EC" id="5.6.2.4"/>
    </reaction>
</comment>
<dbReference type="InterPro" id="IPR014017">
    <property type="entry name" value="DNA_helicase_UvrD-like_C"/>
</dbReference>
<dbReference type="PROSITE" id="PS51217">
    <property type="entry name" value="UVRD_HELICASE_CTER"/>
    <property type="match status" value="1"/>
</dbReference>
<keyword evidence="5 12" id="KW-0067">ATP-binding</keyword>
<feature type="compositionally biased region" description="Polar residues" evidence="13">
    <location>
        <begin position="678"/>
        <end position="695"/>
    </location>
</feature>
<dbReference type="GO" id="GO:0003677">
    <property type="term" value="F:DNA binding"/>
    <property type="evidence" value="ECO:0007669"/>
    <property type="project" value="UniProtKB-KW"/>
</dbReference>
<dbReference type="OrthoDB" id="9810135at2"/>
<accession>A0A344TN59</accession>
<protein>
    <recommendedName>
        <fullName evidence="9">DNA 3'-5' helicase</fullName>
        <ecNumber evidence="9">5.6.2.4</ecNumber>
    </recommendedName>
    <alternativeName>
        <fullName evidence="10">DNA 3'-5' helicase II</fullName>
    </alternativeName>
</protein>
<evidence type="ECO:0000256" key="13">
    <source>
        <dbReference type="SAM" id="MobiDB-lite"/>
    </source>
</evidence>
<keyword evidence="7" id="KW-0413">Isomerase</keyword>
<dbReference type="Gene3D" id="1.10.10.160">
    <property type="match status" value="1"/>
</dbReference>
<evidence type="ECO:0000256" key="4">
    <source>
        <dbReference type="ARBA" id="ARBA00022806"/>
    </source>
</evidence>
<evidence type="ECO:0000256" key="2">
    <source>
        <dbReference type="ARBA" id="ARBA00022741"/>
    </source>
</evidence>
<keyword evidence="6" id="KW-0238">DNA-binding</keyword>
<keyword evidence="3 12" id="KW-0378">Hydrolase</keyword>
<gene>
    <name evidence="16" type="ORF">DR864_21165</name>
</gene>
<dbReference type="GO" id="GO:0043138">
    <property type="term" value="F:3'-5' DNA helicase activity"/>
    <property type="evidence" value="ECO:0007669"/>
    <property type="project" value="UniProtKB-EC"/>
</dbReference>
<feature type="compositionally biased region" description="Polar residues" evidence="13">
    <location>
        <begin position="702"/>
        <end position="728"/>
    </location>
</feature>
<evidence type="ECO:0000313" key="17">
    <source>
        <dbReference type="Proteomes" id="UP000251993"/>
    </source>
</evidence>
<dbReference type="InterPro" id="IPR000212">
    <property type="entry name" value="DNA_helicase_UvrD/REP"/>
</dbReference>
<dbReference type="GO" id="GO:0016887">
    <property type="term" value="F:ATP hydrolysis activity"/>
    <property type="evidence" value="ECO:0007669"/>
    <property type="project" value="RHEA"/>
</dbReference>
<dbReference type="InterPro" id="IPR013986">
    <property type="entry name" value="DExx_box_DNA_helicase_dom_sf"/>
</dbReference>
<dbReference type="GO" id="GO:0033202">
    <property type="term" value="C:DNA helicase complex"/>
    <property type="evidence" value="ECO:0007669"/>
    <property type="project" value="TreeGrafter"/>
</dbReference>
<dbReference type="Pfam" id="PF13361">
    <property type="entry name" value="UvrD_C"/>
    <property type="match status" value="1"/>
</dbReference>
<keyword evidence="17" id="KW-1185">Reference proteome</keyword>
<dbReference type="EC" id="5.6.2.4" evidence="9"/>
<keyword evidence="2 12" id="KW-0547">Nucleotide-binding</keyword>
<dbReference type="PANTHER" id="PTHR11070:SF2">
    <property type="entry name" value="ATP-DEPENDENT DNA HELICASE SRS2"/>
    <property type="match status" value="1"/>
</dbReference>
<dbReference type="EMBL" id="CP030850">
    <property type="protein sequence ID" value="AXE20080.1"/>
    <property type="molecule type" value="Genomic_DNA"/>
</dbReference>
<dbReference type="GO" id="GO:0005524">
    <property type="term" value="F:ATP binding"/>
    <property type="evidence" value="ECO:0007669"/>
    <property type="project" value="UniProtKB-UniRule"/>
</dbReference>